<reference evidence="9" key="1">
    <citation type="journal article" date="2017" name="bioRxiv">
        <title>Comparative analysis of the genomes of Stylophora pistillata and Acropora digitifera provides evidence for extensive differences between species of corals.</title>
        <authorList>
            <person name="Voolstra C.R."/>
            <person name="Li Y."/>
            <person name="Liew Y.J."/>
            <person name="Baumgarten S."/>
            <person name="Zoccola D."/>
            <person name="Flot J.-F."/>
            <person name="Tambutte S."/>
            <person name="Allemand D."/>
            <person name="Aranda M."/>
        </authorList>
    </citation>
    <scope>NUCLEOTIDE SEQUENCE [LARGE SCALE GENOMIC DNA]</scope>
</reference>
<dbReference type="Gene3D" id="3.40.50.1580">
    <property type="entry name" value="Nucleoside phosphorylase domain"/>
    <property type="match status" value="1"/>
</dbReference>
<dbReference type="InterPro" id="IPR043128">
    <property type="entry name" value="Rev_trsase/Diguanyl_cyclase"/>
</dbReference>
<dbReference type="GO" id="GO:0006259">
    <property type="term" value="P:DNA metabolic process"/>
    <property type="evidence" value="ECO:0007669"/>
    <property type="project" value="UniProtKB-ARBA"/>
</dbReference>
<dbReference type="InterPro" id="IPR008042">
    <property type="entry name" value="Retrotrans_Pao"/>
</dbReference>
<dbReference type="Pfam" id="PF01048">
    <property type="entry name" value="PNP_UDP_1"/>
    <property type="match status" value="1"/>
</dbReference>
<dbReference type="InterPro" id="IPR041588">
    <property type="entry name" value="Integrase_H2C2"/>
</dbReference>
<protein>
    <submittedName>
        <fullName evidence="8">Leucine-rich repeat protein SHOC-2</fullName>
    </submittedName>
</protein>
<dbReference type="CDD" id="cd00063">
    <property type="entry name" value="FN3"/>
    <property type="match status" value="1"/>
</dbReference>
<keyword evidence="2" id="KW-0677">Repeat</keyword>
<accession>A0A2B4R8F3</accession>
<dbReference type="InterPro" id="IPR012337">
    <property type="entry name" value="RNaseH-like_sf"/>
</dbReference>
<dbReference type="InterPro" id="IPR032675">
    <property type="entry name" value="LRR_dom_sf"/>
</dbReference>
<dbReference type="CDD" id="cd01644">
    <property type="entry name" value="RT_pepA17"/>
    <property type="match status" value="1"/>
</dbReference>
<evidence type="ECO:0000313" key="8">
    <source>
        <dbReference type="EMBL" id="PFX12555.1"/>
    </source>
</evidence>
<dbReference type="SUPFAM" id="SSF52047">
    <property type="entry name" value="RNI-like"/>
    <property type="match status" value="1"/>
</dbReference>
<dbReference type="SMART" id="SM00369">
    <property type="entry name" value="LRR_TYP"/>
    <property type="match status" value="13"/>
</dbReference>
<dbReference type="SMART" id="SM00364">
    <property type="entry name" value="LRR_BAC"/>
    <property type="match status" value="12"/>
</dbReference>
<dbReference type="Pfam" id="PF03564">
    <property type="entry name" value="DUF1759"/>
    <property type="match status" value="1"/>
</dbReference>
<dbReference type="InterPro" id="IPR003961">
    <property type="entry name" value="FN3_dom"/>
</dbReference>
<evidence type="ECO:0000256" key="1">
    <source>
        <dbReference type="ARBA" id="ARBA00022614"/>
    </source>
</evidence>
<dbReference type="Pfam" id="PF13855">
    <property type="entry name" value="LRR_8"/>
    <property type="match status" value="3"/>
</dbReference>
<dbReference type="EMBL" id="LSMT01001301">
    <property type="protein sequence ID" value="PFX12555.1"/>
    <property type="molecule type" value="Genomic_DNA"/>
</dbReference>
<dbReference type="GO" id="GO:0003824">
    <property type="term" value="F:catalytic activity"/>
    <property type="evidence" value="ECO:0007669"/>
    <property type="project" value="InterPro"/>
</dbReference>
<dbReference type="GO" id="GO:0003676">
    <property type="term" value="F:nucleic acid binding"/>
    <property type="evidence" value="ECO:0007669"/>
    <property type="project" value="InterPro"/>
</dbReference>
<evidence type="ECO:0000256" key="3">
    <source>
        <dbReference type="SAM" id="MobiDB-lite"/>
    </source>
</evidence>
<dbReference type="Gene3D" id="1.10.340.70">
    <property type="match status" value="2"/>
</dbReference>
<dbReference type="InterPro" id="IPR043502">
    <property type="entry name" value="DNA/RNA_pol_sf"/>
</dbReference>
<dbReference type="Gene3D" id="3.30.420.10">
    <property type="entry name" value="Ribonuclease H-like superfamily/Ribonuclease H"/>
    <property type="match status" value="2"/>
</dbReference>
<dbReference type="SMART" id="SM00365">
    <property type="entry name" value="LRR_SD22"/>
    <property type="match status" value="11"/>
</dbReference>
<dbReference type="InterPro" id="IPR036397">
    <property type="entry name" value="RNaseH_sf"/>
</dbReference>
<dbReference type="SUPFAM" id="SSF53098">
    <property type="entry name" value="Ribonuclease H-like"/>
    <property type="match status" value="2"/>
</dbReference>
<dbReference type="Pfam" id="PF00560">
    <property type="entry name" value="LRR_1"/>
    <property type="match status" value="2"/>
</dbReference>
<evidence type="ECO:0000313" key="9">
    <source>
        <dbReference type="Proteomes" id="UP000225706"/>
    </source>
</evidence>
<comment type="caution">
    <text evidence="8">The sequence shown here is derived from an EMBL/GenBank/DDBJ whole genome shotgun (WGS) entry which is preliminary data.</text>
</comment>
<keyword evidence="1" id="KW-0433">Leucine-rich repeat</keyword>
<feature type="domain" description="Integrase zinc-binding" evidence="5">
    <location>
        <begin position="1995"/>
        <end position="2042"/>
    </location>
</feature>
<dbReference type="SUPFAM" id="SSF52058">
    <property type="entry name" value="L domain-like"/>
    <property type="match status" value="1"/>
</dbReference>
<dbReference type="PROSITE" id="PS51450">
    <property type="entry name" value="LRR"/>
    <property type="match status" value="10"/>
</dbReference>
<dbReference type="OrthoDB" id="5956464at2759"/>
<feature type="domain" description="TRADD-like N-terminal" evidence="7">
    <location>
        <begin position="104"/>
        <end position="164"/>
    </location>
</feature>
<dbReference type="Pfam" id="PF17921">
    <property type="entry name" value="Integrase_H2C2"/>
    <property type="match status" value="2"/>
</dbReference>
<organism evidence="8 9">
    <name type="scientific">Stylophora pistillata</name>
    <name type="common">Smooth cauliflower coral</name>
    <dbReference type="NCBI Taxonomy" id="50429"/>
    <lineage>
        <taxon>Eukaryota</taxon>
        <taxon>Metazoa</taxon>
        <taxon>Cnidaria</taxon>
        <taxon>Anthozoa</taxon>
        <taxon>Hexacorallia</taxon>
        <taxon>Scleractinia</taxon>
        <taxon>Astrocoeniina</taxon>
        <taxon>Pocilloporidae</taxon>
        <taxon>Stylophora</taxon>
    </lineage>
</organism>
<dbReference type="Gene3D" id="3.10.10.10">
    <property type="entry name" value="HIV Type 1 Reverse Transcriptase, subunit A, domain 1"/>
    <property type="match status" value="1"/>
</dbReference>
<feature type="domain" description="DZIP3-like HEPN" evidence="6">
    <location>
        <begin position="285"/>
        <end position="371"/>
    </location>
</feature>
<dbReference type="FunFam" id="3.80.10.10:FF:001164">
    <property type="entry name" value="GH01279p"/>
    <property type="match status" value="1"/>
</dbReference>
<gene>
    <name evidence="8" type="primary">SHOC2</name>
    <name evidence="8" type="ORF">AWC38_SpisGene23467</name>
</gene>
<evidence type="ECO:0000256" key="2">
    <source>
        <dbReference type="ARBA" id="ARBA00022737"/>
    </source>
</evidence>
<dbReference type="Pfam" id="PF20694">
    <property type="entry name" value="TRADD-like_N"/>
    <property type="match status" value="1"/>
</dbReference>
<feature type="domain" description="Nucleoside phosphorylase" evidence="4">
    <location>
        <begin position="479"/>
        <end position="664"/>
    </location>
</feature>
<dbReference type="Gene3D" id="3.30.70.270">
    <property type="match status" value="1"/>
</dbReference>
<dbReference type="Proteomes" id="UP000225706">
    <property type="component" value="Unassembled WGS sequence"/>
</dbReference>
<dbReference type="Pfam" id="PF05380">
    <property type="entry name" value="Peptidase_A17"/>
    <property type="match status" value="2"/>
</dbReference>
<dbReference type="Gene3D" id="3.80.10.10">
    <property type="entry name" value="Ribonuclease Inhibitor"/>
    <property type="match status" value="4"/>
</dbReference>
<dbReference type="InterPro" id="IPR035994">
    <property type="entry name" value="Nucleoside_phosphorylase_sf"/>
</dbReference>
<feature type="compositionally biased region" description="Polar residues" evidence="3">
    <location>
        <begin position="208"/>
        <end position="235"/>
    </location>
</feature>
<dbReference type="PANTHER" id="PTHR47331">
    <property type="entry name" value="PHD-TYPE DOMAIN-CONTAINING PROTEIN"/>
    <property type="match status" value="1"/>
</dbReference>
<evidence type="ECO:0000259" key="6">
    <source>
        <dbReference type="Pfam" id="PF18738"/>
    </source>
</evidence>
<feature type="region of interest" description="Disordered" evidence="3">
    <location>
        <begin position="1028"/>
        <end position="1049"/>
    </location>
</feature>
<dbReference type="InterPro" id="IPR001611">
    <property type="entry name" value="Leu-rich_rpt"/>
</dbReference>
<dbReference type="GO" id="GO:0009116">
    <property type="term" value="P:nucleoside metabolic process"/>
    <property type="evidence" value="ECO:0007669"/>
    <property type="project" value="InterPro"/>
</dbReference>
<evidence type="ECO:0000259" key="5">
    <source>
        <dbReference type="Pfam" id="PF17921"/>
    </source>
</evidence>
<name>A0A2B4R8F3_STYPI</name>
<dbReference type="STRING" id="50429.A0A2B4R8F3"/>
<evidence type="ECO:0000259" key="4">
    <source>
        <dbReference type="Pfam" id="PF01048"/>
    </source>
</evidence>
<dbReference type="Pfam" id="PF18738">
    <property type="entry name" value="HEPN_DZIP3"/>
    <property type="match status" value="1"/>
</dbReference>
<keyword evidence="9" id="KW-1185">Reference proteome</keyword>
<dbReference type="InterPro" id="IPR049341">
    <property type="entry name" value="TRADD-like_N"/>
</dbReference>
<feature type="region of interest" description="Disordered" evidence="3">
    <location>
        <begin position="903"/>
        <end position="959"/>
    </location>
</feature>
<dbReference type="InterPro" id="IPR005312">
    <property type="entry name" value="DUF1759"/>
</dbReference>
<dbReference type="InterPro" id="IPR041249">
    <property type="entry name" value="HEPN_DZIP3"/>
</dbReference>
<feature type="region of interest" description="Disordered" evidence="3">
    <location>
        <begin position="208"/>
        <end position="241"/>
    </location>
</feature>
<dbReference type="InterPro" id="IPR000845">
    <property type="entry name" value="Nucleoside_phosphorylase_d"/>
</dbReference>
<proteinExistence type="predicted"/>
<dbReference type="PANTHER" id="PTHR47331:SF1">
    <property type="entry name" value="GAG-LIKE PROTEIN"/>
    <property type="match status" value="1"/>
</dbReference>
<sequence>MVGSVEVRKIENTGKTCFKITGLEYNSKYEVKLFAVNTQGDSEPDIRTFKTKIGGLMNIIVDVARAIFGRRQMAQREMESARTEKILGLIAENYLQTTPPQSSEEHNRFKTYLTEMKVLLTGVSRGSLLITVRCDSLESLERLWEENSCGHLDKMVQDCFVTEKVMKELHLVELKLKTTMDIEEYNACKVYFERDALRALKSSSGRQFSHSSMESGQHPLSSALGTQGKSLQGRSHTPGDNLLMASATPSYPSTKETSNYAQLCRLLVDVGSCVLREIFDRICPPGHLQTVLTDATNRAKLQTLRKKRVLSTSQWGKLYPAVKSSVSSINFESSLLILLLRNIWGLTLPASGRDDLPLVTDTTPAADITRIIEFAGGGVRITSRFFLPHRPSLLYLKGNQEIPEKTVLVSGENRSAQNSKASPPKLSVTLPLMSDLPDTSSDWSKYVKLPVDILLLTVEDCEFLSCFAYLKEPFKSYHISIGPVYFGYMSDDQGKKMNIALMKCKRSKGPGGPFSTSKDAILVLRPKATFSVGACSGLNSRKIKLGDVVVSSKLITAAHKTPPSRDIGNLIKHVADGWKAPLQNANEYNAKVHCDGVFLSISEANKEMIGQHPEAIAVEMESGDVFAAAHDFNAEWVVIKGIGDFVDERQSFGEKWKQIACVMAASVVANILNDPIIFQDWPHFNAGVNATPMPSVQGEVLAMVATAMKEISTTQQKLAYNQNLPPIQFQKFGGIPAEFPLFKQRFERIVMSREDMDDSSKMTRLVQFLDGDAKQAVAGLETSKDGLHQALQILEQRYGRPCVIVNSVINSLVKGPPISVSDKINLRKFADTATRALATLTSMNCLSQVNQGNIVYMTERLPKPLQDKFATLACDLETKGQHFPTLTDFVGFVNKHANIANHPVSGKPQQFNYNNNSKNKRLPPNEKMDTPKYTMNINDGGRPPPKTPPKRGRDKTNSCRHCGQAHPLYRCEAFKAKTPKERMSFVTTKRLCPNCLKGTEHSTDTCPSRFRCRVEGCGAFHHSLLHQTQAQQTPGNSTSEDQASGVNATTSTPVCPTAGSGDSETVLLQVVPVRVIGSNGLAVTTYAMLDSGSEVTLVDPSLVSSLGLCGRPDHLLLSTVSSCNELQRGERVNLAVESLIDEQPQQLQLKEVWSGKELNIPLRHQRIAISKERWPHLQDVPFPEVERQKISLIIGTNIPEVFVPLEVRHGGPNDPIAIRSCLGFAVLGRSGERTTQQCHNVYHIHTSANDISLHHQVELFWESESLGTTKPYKSMSVEDRYAERVINSTISKSNDHYCMGLLWRRDPPDLPFNRAMAEIRLRHLGRRLEKDEVLHEKYRSVIDGYIAKGHARKLTKEHAEQRSNKTWYLPHHPVTSPNKPGKIRVVFDAAAKFQGTSLNDELLQGPDYINTLAGVLMRFRQEEVVLIADIEQMFHQVRVPAEDCDALRFLWWTGNLSDEPEEYQMQVHIFGATSSPCCSNKALRQTADDNEDKYGSEVAETVRRNFYVDDLLKSIQTTDQAITLAFKLVAMLKEGGFHLTKFLSNRREVLSALPSQERANPTLNLELDRLPINRTLGLHWDAERDVFCFKTVTSTKPATKRGILSTISSLFDPLGFLSPFVLPVKVLIQDLWKEKVGWDEEIQDHHLKVWRRWTHSLPQLEEIQLPRCYRNLSMPSNCTVQLHMFSDASEYAYSTSAYLRLSDNHGDQTHCSFVFGKCRNAPLRRPTIPRLELMASLMAVRTSNLIRAELDFPIDCIVFWTDSLTVLQYIKNKTRRFHRFVATRLEEIHEHTTPDQWHHVPGTLNPADDGSRGMPIEALHPGCRWWTGPKFLWQTEEHWPHRKVGDILENDKEVITPRTNQSITATAVSSLDELLRKFSSWPKLVRTVALIMRFLQFVRSKCSVPAISNHGGIRLTEMLTASKAIIKRVQRQYFQGELEALESGKPVKKDSKLSTLSPILVNGTICVGGRLRHAPVAFQAIHPLVIPSEHPIATLLVRHHHEIFGHAGREHVLSTLRQKFWILNARALTRRILRSCIACRKRHEGVMKQMMGDLPKPRLTPHEPPFTYTGVDFFGPFHVKRGRSSEKVYGCIFVCLTCRAIHIEDVGSLESDAFIQALRRFINIRGAVKEVWSDNGTNFTGGEKEIRDAIQDLDHNIIQRSLHEKDVEWHCQPLTKWHFHPPTASHMSGVWERLIRSVRGTMKAILGHPHAFITRETLRTVFAETVGILNSRPLCPSSDDPDDCEPITPSHLLQQRKGMSLPPGDFQDRDLYSRRQWRRGQILSNHFWEEVVLIADIEQMFHQVRVPAEDCDALRFLWWTGNLSDEPEEYQMQVHIFGATSSPCCSNKALRQTADDNEDKYGSEVAETVRRNFYVDDLLKSIQTTDQAITLAFKLVAMLKEGGFHLTKFLSNRREVLSALPSQERANPTLNLELDRLPINRTLGLHWDAERDVFCFKTVTSTKPATKRGILSTISSLFDPLGFLSPFVLPVKVLIQDLWKEKVGWDEEIQDHHLKVWRRWTHSLPQLEEIQLPRCYRNLSMPSNCTVQLHMFSDASEYAYSTSAYLRLSDNHGDQTHCSFVFGKCRNAPLRRPTIPRLELMASLMAVRTSNLIRAELDFPIDCIVFWTDSLTVLQYIKNKTRRFHRFVATRLEEIHEHTTPDQWHHVPGTLNPADDGSRGMPIEALHPGCRWWTGPKFLWQTEEHWPHRKVGDILENDKEVITPRTNQSITATAVSSLDELLRKFSSWPKLVRTVALIMRFLQFVRSKCSVPAISNHGGIRLTEMLTASKAIIKRVQRQYFQGELEALESGKPVKKDSKLSTLSPILVNGTICVGGRLRHAPVAFQAIHPLVIPSEHPIATLLVRHHHEIFGHAGREHVLSTLRQKFWILNARALTRRILRSCIACRKRHEGVMKQMMGDLPKPRLTPHEPPFTYTGVDFFGPFHVKRGRSSEKVYGCIFVCLTCRAIHIEDVGSLESDAFIQALRRFINIRGAVKEVWSDNGTNFTGGEKEIRDAIQDLDHNIIQRSLHEKDVEWHCQPLTKWHFHPPTASHMSGVWERLIRSVRGTMKAILGHPHAFITRETLRTVFAETVGILNSRPLCPSSDDPDDCEPITPSHLLQQRKGMSLPPGDFQDRDLYSRRQWRRGQILSNHFWSMLQGSTVLSDATAPDTGPRTAQSEALLSHSPTEAVAIILAAPHLLSPDREDSTKGHPNISGNDAPFDEFVEANPTMQCAGLKVPSAIACWNHQMFTTQGYWENIFDHVKPNTKDLTFLMKSKEDSTVKRYTKEIVKFSRWCNFSGIQPSPPFSVSVLIAYLHEMFTTQGYWENISDHVKPNTKDLLTFSMKSKADSTVKDIQKKSSSSEDGVISPFPMNEMEFLSEEGLRRKVLPSLGGKSLYLGAQSLHELPASLFELTELKELYLSQNKLTTIPENIRKLNNLTVLDVSTNQLSIFPTSLTQLKKLRVLDVSDNKLTTIPNAIGEMVQLERLGLSHNQLTVLSPAIKQLKKLKWLDISHNNLTTFPDAIGKMVELERLELSHNQLTVLSPAMKQLKKLKWLEISHNNLTTIPDAIGEMVELERLELSHNQLTVLSPAINQRKKLIYLDVRGNPFTVEGMRSVMELKDKIFPMNEMEFLFEEGLRRKVLPSLGGKSLYLGGQSLHELPAALFELTELEELYLSKNKLTTIPESIGKLKNLVVLDKVELERLGLSDNQLTVLSPAIKQLKKLRELDISYNKLTTIPDGIGEMVELEGLGLSGNQLTVLSPAIKQLKKLRELDISYNKLTTIPDGQHLYYASHPIFLSQRALYILVHNLSKPLDAPAEPCMRQGRNDVKLENPNNETNMENLLSWLATVHRVALATDDTDDDAQQKLPYLRPPVFIVGTC</sequence>
<dbReference type="SUPFAM" id="SSF56672">
    <property type="entry name" value="DNA/RNA polymerases"/>
    <property type="match status" value="2"/>
</dbReference>
<feature type="compositionally biased region" description="Polar residues" evidence="3">
    <location>
        <begin position="907"/>
        <end position="917"/>
    </location>
</feature>
<dbReference type="InterPro" id="IPR003591">
    <property type="entry name" value="Leu-rich_rpt_typical-subtyp"/>
</dbReference>
<feature type="domain" description="Integrase zinc-binding" evidence="5">
    <location>
        <begin position="2862"/>
        <end position="2909"/>
    </location>
</feature>
<evidence type="ECO:0000259" key="7">
    <source>
        <dbReference type="Pfam" id="PF20694"/>
    </source>
</evidence>
<dbReference type="SUPFAM" id="SSF53167">
    <property type="entry name" value="Purine and uridine phosphorylases"/>
    <property type="match status" value="1"/>
</dbReference>